<keyword evidence="1" id="KW-0653">Protein transport</keyword>
<protein>
    <recommendedName>
        <fullName evidence="1">Exocyst complex component Sec8</fullName>
    </recommendedName>
</protein>
<keyword evidence="1" id="KW-0268">Exocytosis</keyword>
<comment type="function">
    <text evidence="1">Component of the exocyst complex involved in the docking of exocytic vesicles with fusion sites on the plasma membrane.</text>
</comment>
<dbReference type="Proteomes" id="UP000288805">
    <property type="component" value="Unassembled WGS sequence"/>
</dbReference>
<name>A0A438ILS5_VITVI</name>
<evidence type="ECO:0000313" key="2">
    <source>
        <dbReference type="EMBL" id="RVW97659.1"/>
    </source>
</evidence>
<accession>A0A438ILS5</accession>
<dbReference type="GO" id="GO:0090522">
    <property type="term" value="P:vesicle tethering involved in exocytosis"/>
    <property type="evidence" value="ECO:0007669"/>
    <property type="project" value="UniProtKB-UniRule"/>
</dbReference>
<sequence length="461" mass="53175">MPCAYWEGCNIIFWKYLVKLAMLFCFQCMLGKASIRASNPVEENGKQKMHHHTRTSSAPPRNLASFADEYRKLAIDCLKVLRVEMQLETIFHMQEMTSREYLDDQDAEEPDDFIISLTAQRWAVVHASEVWWARIFDRNYSELLPRLLHVVVGLSCFAVQLWSEISTWVNRVVLRARELKVEEAEAVAKDIRVAVAVKEVGTFGPLEGFLMVDRADLCRMSLCNNKELCHCLMNGAQLDEVGWANGSFSGSGGLRGGPSLFSFKEGKSIFLMHEVVLVSEVVLASREVAMLLFVEEALLAGVTRFRDGSSVEFLENVPSNLRGSEVVARRENESLLVTFCQRLRRVVGKVASNFQHAFMKVRKILDVVHQQKIWGVGRRWRSCKVREAYGARRFSRRINDWELETTERYLLRLHGRRVFLDRDDEVLWTESKYETFFVKTLYKVLEPRRQGVFPTSVVWNS</sequence>
<keyword evidence="1" id="KW-0813">Transport</keyword>
<comment type="similarity">
    <text evidence="1">Belongs to the SEC8 family.</text>
</comment>
<dbReference type="AlphaFoldDB" id="A0A438ILS5"/>
<proteinExistence type="inferred from homology"/>
<dbReference type="PANTHER" id="PTHR14146:SF0">
    <property type="entry name" value="EXOCYST COMPLEX COMPONENT 4"/>
    <property type="match status" value="1"/>
</dbReference>
<dbReference type="EMBL" id="QGNW01000098">
    <property type="protein sequence ID" value="RVW97659.1"/>
    <property type="molecule type" value="Genomic_DNA"/>
</dbReference>
<dbReference type="InterPro" id="IPR039682">
    <property type="entry name" value="Sec8/EXOC4"/>
</dbReference>
<dbReference type="GO" id="GO:0006612">
    <property type="term" value="P:protein targeting to membrane"/>
    <property type="evidence" value="ECO:0007669"/>
    <property type="project" value="UniProtKB-UniRule"/>
</dbReference>
<organism evidence="2 3">
    <name type="scientific">Vitis vinifera</name>
    <name type="common">Grape</name>
    <dbReference type="NCBI Taxonomy" id="29760"/>
    <lineage>
        <taxon>Eukaryota</taxon>
        <taxon>Viridiplantae</taxon>
        <taxon>Streptophyta</taxon>
        <taxon>Embryophyta</taxon>
        <taxon>Tracheophyta</taxon>
        <taxon>Spermatophyta</taxon>
        <taxon>Magnoliopsida</taxon>
        <taxon>eudicotyledons</taxon>
        <taxon>Gunneridae</taxon>
        <taxon>Pentapetalae</taxon>
        <taxon>rosids</taxon>
        <taxon>Vitales</taxon>
        <taxon>Vitaceae</taxon>
        <taxon>Viteae</taxon>
        <taxon>Vitis</taxon>
    </lineage>
</organism>
<dbReference type="PANTHER" id="PTHR14146">
    <property type="entry name" value="EXOCYST COMPLEX COMPONENT 4"/>
    <property type="match status" value="1"/>
</dbReference>
<comment type="caution">
    <text evidence="2">The sequence shown here is derived from an EMBL/GenBank/DDBJ whole genome shotgun (WGS) entry which is preliminary data.</text>
</comment>
<reference evidence="2 3" key="1">
    <citation type="journal article" date="2018" name="PLoS Genet.">
        <title>Population sequencing reveals clonal diversity and ancestral inbreeding in the grapevine cultivar Chardonnay.</title>
        <authorList>
            <person name="Roach M.J."/>
            <person name="Johnson D.L."/>
            <person name="Bohlmann J."/>
            <person name="van Vuuren H.J."/>
            <person name="Jones S.J."/>
            <person name="Pretorius I.S."/>
            <person name="Schmidt S.A."/>
            <person name="Borneman A.R."/>
        </authorList>
    </citation>
    <scope>NUCLEOTIDE SEQUENCE [LARGE SCALE GENOMIC DNA]</scope>
    <source>
        <strain evidence="3">cv. Chardonnay</strain>
        <tissue evidence="2">Leaf</tissue>
    </source>
</reference>
<gene>
    <name evidence="2" type="primary">SEC8_6</name>
    <name evidence="2" type="ORF">CK203_027980</name>
</gene>
<evidence type="ECO:0000313" key="3">
    <source>
        <dbReference type="Proteomes" id="UP000288805"/>
    </source>
</evidence>
<dbReference type="GO" id="GO:0000145">
    <property type="term" value="C:exocyst"/>
    <property type="evidence" value="ECO:0007669"/>
    <property type="project" value="UniProtKB-UniRule"/>
</dbReference>
<dbReference type="GO" id="GO:0015031">
    <property type="term" value="P:protein transport"/>
    <property type="evidence" value="ECO:0007669"/>
    <property type="project" value="UniProtKB-KW"/>
</dbReference>
<evidence type="ECO:0000256" key="1">
    <source>
        <dbReference type="RuleBase" id="RU367079"/>
    </source>
</evidence>